<accession>A0A1H7JN48</accession>
<dbReference type="RefSeq" id="WP_092761006.1">
    <property type="nucleotide sequence ID" value="NZ_CAXBJT010000063.1"/>
</dbReference>
<name>A0A1H7JN48_9RHOB</name>
<protein>
    <submittedName>
        <fullName evidence="1">Uncharacterized protein</fullName>
    </submittedName>
</protein>
<organism evidence="1 2">
    <name type="scientific">Jannaschia helgolandensis</name>
    <dbReference type="NCBI Taxonomy" id="188906"/>
    <lineage>
        <taxon>Bacteria</taxon>
        <taxon>Pseudomonadati</taxon>
        <taxon>Pseudomonadota</taxon>
        <taxon>Alphaproteobacteria</taxon>
        <taxon>Rhodobacterales</taxon>
        <taxon>Roseobacteraceae</taxon>
        <taxon>Jannaschia</taxon>
    </lineage>
</organism>
<dbReference type="AlphaFoldDB" id="A0A1H7JN48"/>
<reference evidence="1 2" key="1">
    <citation type="submission" date="2016-10" db="EMBL/GenBank/DDBJ databases">
        <authorList>
            <person name="de Groot N.N."/>
        </authorList>
    </citation>
    <scope>NUCLEOTIDE SEQUENCE [LARGE SCALE GENOMIC DNA]</scope>
    <source>
        <strain evidence="1 2">DSM 14858</strain>
    </source>
</reference>
<gene>
    <name evidence="1" type="ORF">SAMN04488526_1425</name>
</gene>
<dbReference type="PROSITE" id="PS51257">
    <property type="entry name" value="PROKAR_LIPOPROTEIN"/>
    <property type="match status" value="1"/>
</dbReference>
<evidence type="ECO:0000313" key="2">
    <source>
        <dbReference type="Proteomes" id="UP000199283"/>
    </source>
</evidence>
<evidence type="ECO:0000313" key="1">
    <source>
        <dbReference type="EMBL" id="SEK75972.1"/>
    </source>
</evidence>
<keyword evidence="2" id="KW-1185">Reference proteome</keyword>
<sequence>MMNRRTFGSLGLAATAGLSGCAVPDPVDEDLPDMGNFELAYSVVVSENAKKVPPSRDATPELLKATMTSEIERRFGQYKGGKGFVVAVAIDGYALAPPGIPIVLTPKSIMVVSANLWTADPQEKIAGPEQLTTFEGADTFLLGSGLQKTADEQLTTLSRNMVKKIQSWLLRNPTWFDLPA</sequence>
<proteinExistence type="predicted"/>
<dbReference type="OrthoDB" id="7834608at2"/>
<dbReference type="Proteomes" id="UP000199283">
    <property type="component" value="Unassembled WGS sequence"/>
</dbReference>
<dbReference type="EMBL" id="FNZQ01000001">
    <property type="protein sequence ID" value="SEK75972.1"/>
    <property type="molecule type" value="Genomic_DNA"/>
</dbReference>
<dbReference type="STRING" id="188906.SAMN04488526_1425"/>